<name>H9UMS8_SPIAZ</name>
<evidence type="ECO:0000313" key="2">
    <source>
        <dbReference type="EMBL" id="AFG38821.1"/>
    </source>
</evidence>
<gene>
    <name evidence="2" type="ordered locus">Spiaf_2797</name>
</gene>
<proteinExistence type="predicted"/>
<dbReference type="PATRIC" id="fig|889378.3.peg.2769"/>
<keyword evidence="3" id="KW-1185">Reference proteome</keyword>
<dbReference type="AlphaFoldDB" id="H9UMS8"/>
<organism evidence="2 3">
    <name type="scientific">Spirochaeta africana (strain ATCC 700263 / DSM 8902 / Z-7692)</name>
    <dbReference type="NCBI Taxonomy" id="889378"/>
    <lineage>
        <taxon>Bacteria</taxon>
        <taxon>Pseudomonadati</taxon>
        <taxon>Spirochaetota</taxon>
        <taxon>Spirochaetia</taxon>
        <taxon>Spirochaetales</taxon>
        <taxon>Spirochaetaceae</taxon>
        <taxon>Spirochaeta</taxon>
    </lineage>
</organism>
<evidence type="ECO:0000256" key="1">
    <source>
        <dbReference type="SAM" id="SignalP"/>
    </source>
</evidence>
<accession>H9UMS8</accession>
<feature type="signal peptide" evidence="1">
    <location>
        <begin position="1"/>
        <end position="23"/>
    </location>
</feature>
<dbReference type="InterPro" id="IPR018725">
    <property type="entry name" value="DUF2259_secreted"/>
</dbReference>
<dbReference type="Pfam" id="PF10016">
    <property type="entry name" value="DUF2259"/>
    <property type="match status" value="1"/>
</dbReference>
<dbReference type="KEGG" id="sfc:Spiaf_2797"/>
<dbReference type="HOGENOM" id="CLU_1219100_0_0_12"/>
<dbReference type="EMBL" id="CP003282">
    <property type="protein sequence ID" value="AFG38821.1"/>
    <property type="molecule type" value="Genomic_DNA"/>
</dbReference>
<reference evidence="3" key="1">
    <citation type="journal article" date="2013" name="Stand. Genomic Sci.">
        <title>Complete genome sequence of the halophilic bacterium Spirochaeta africana type strain (Z-7692(T)) from the alkaline Lake Magadi in the East African Rift.</title>
        <authorList>
            <person name="Liolos K."/>
            <person name="Abt B."/>
            <person name="Scheuner C."/>
            <person name="Teshima H."/>
            <person name="Held B."/>
            <person name="Lapidus A."/>
            <person name="Nolan M."/>
            <person name="Lucas S."/>
            <person name="Deshpande S."/>
            <person name="Cheng J.F."/>
            <person name="Tapia R."/>
            <person name="Goodwin L.A."/>
            <person name="Pitluck S."/>
            <person name="Pagani I."/>
            <person name="Ivanova N."/>
            <person name="Mavromatis K."/>
            <person name="Mikhailova N."/>
            <person name="Huntemann M."/>
            <person name="Pati A."/>
            <person name="Chen A."/>
            <person name="Palaniappan K."/>
            <person name="Land M."/>
            <person name="Rohde M."/>
            <person name="Tindall B.J."/>
            <person name="Detter J.C."/>
            <person name="Goker M."/>
            <person name="Bristow J."/>
            <person name="Eisen J.A."/>
            <person name="Markowitz V."/>
            <person name="Hugenholtz P."/>
            <person name="Woyke T."/>
            <person name="Klenk H.P."/>
            <person name="Kyrpides N.C."/>
        </authorList>
    </citation>
    <scope>NUCLEOTIDE SEQUENCE</scope>
    <source>
        <strain evidence="3">ATCC 700263 / DSM 8902 / Z-7692</strain>
    </source>
</reference>
<keyword evidence="1" id="KW-0732">Signal</keyword>
<protein>
    <submittedName>
        <fullName evidence="2">Putative secreted protein</fullName>
    </submittedName>
</protein>
<dbReference type="eggNOG" id="COG5497">
    <property type="taxonomic scope" value="Bacteria"/>
</dbReference>
<evidence type="ECO:0000313" key="3">
    <source>
        <dbReference type="Proteomes" id="UP000007383"/>
    </source>
</evidence>
<sequence>MVRKLSGICMSVVLALSAVTLSAGDVAVFASLGFSPDSRIFAFAQYGVQEESLFPYADLFVVDVPENRFAPNGVIRSVREQRVTPGFDGSAALYHVLRDQHELLQRHRLQHDHTGRIIYVLHDGDEPRSRLDFRDFETGNRFQVELKQSSRGSGEGVSSRFHLELEVTPEGGSARRHTVGLPQFDREGVKRYRIQQAILSPDERSLVFVIEMERYAERGVDIRYMVETVRFR</sequence>
<dbReference type="STRING" id="889378.Spiaf_2797"/>
<feature type="chain" id="PRO_5003623109" evidence="1">
    <location>
        <begin position="24"/>
        <end position="232"/>
    </location>
</feature>
<dbReference type="Proteomes" id="UP000007383">
    <property type="component" value="Chromosome"/>
</dbReference>
<dbReference type="RefSeq" id="WP_014456803.1">
    <property type="nucleotide sequence ID" value="NC_017098.1"/>
</dbReference>